<feature type="signal peptide" evidence="6">
    <location>
        <begin position="1"/>
        <end position="23"/>
    </location>
</feature>
<dbReference type="PANTHER" id="PTHR16839">
    <property type="entry name" value="GALANIN"/>
    <property type="match status" value="1"/>
</dbReference>
<comment type="similarity">
    <text evidence="2">Belongs to the galanin family.</text>
</comment>
<dbReference type="GO" id="GO:0030141">
    <property type="term" value="C:secretory granule"/>
    <property type="evidence" value="ECO:0007669"/>
    <property type="project" value="TreeGrafter"/>
</dbReference>
<evidence type="ECO:0000256" key="5">
    <source>
        <dbReference type="ARBA" id="ARBA00023320"/>
    </source>
</evidence>
<keyword evidence="9" id="KW-1185">Reference proteome</keyword>
<evidence type="ECO:0000256" key="4">
    <source>
        <dbReference type="ARBA" id="ARBA00022702"/>
    </source>
</evidence>
<evidence type="ECO:0000313" key="8">
    <source>
        <dbReference type="Ensembl" id="ENSLLTP00000009021.1"/>
    </source>
</evidence>
<dbReference type="GeneTree" id="ENSGT01000000216695"/>
<feature type="chain" id="PRO_5034951979" description="Galanin domain-containing protein" evidence="6">
    <location>
        <begin position="24"/>
        <end position="150"/>
    </location>
</feature>
<feature type="domain" description="Galanin" evidence="7">
    <location>
        <begin position="33"/>
        <end position="45"/>
    </location>
</feature>
<proteinExistence type="inferred from homology"/>
<dbReference type="GO" id="GO:0005615">
    <property type="term" value="C:extracellular space"/>
    <property type="evidence" value="ECO:0007669"/>
    <property type="project" value="TreeGrafter"/>
</dbReference>
<evidence type="ECO:0000313" key="9">
    <source>
        <dbReference type="Proteomes" id="UP000694406"/>
    </source>
</evidence>
<evidence type="ECO:0000256" key="1">
    <source>
        <dbReference type="ARBA" id="ARBA00004613"/>
    </source>
</evidence>
<organism evidence="8 9">
    <name type="scientific">Laticauda laticaudata</name>
    <name type="common">Blue-ringed sea krait</name>
    <name type="synonym">Blue-lipped sea krait</name>
    <dbReference type="NCBI Taxonomy" id="8630"/>
    <lineage>
        <taxon>Eukaryota</taxon>
        <taxon>Metazoa</taxon>
        <taxon>Chordata</taxon>
        <taxon>Craniata</taxon>
        <taxon>Vertebrata</taxon>
        <taxon>Euteleostomi</taxon>
        <taxon>Lepidosauria</taxon>
        <taxon>Squamata</taxon>
        <taxon>Bifurcata</taxon>
        <taxon>Unidentata</taxon>
        <taxon>Episquamata</taxon>
        <taxon>Toxicofera</taxon>
        <taxon>Serpentes</taxon>
        <taxon>Colubroidea</taxon>
        <taxon>Elapidae</taxon>
        <taxon>Laticaudinae</taxon>
        <taxon>Laticauda</taxon>
    </lineage>
</organism>
<dbReference type="InterPro" id="IPR008174">
    <property type="entry name" value="Galanin"/>
</dbReference>
<reference evidence="8" key="2">
    <citation type="submission" date="2025-09" db="UniProtKB">
        <authorList>
            <consortium name="Ensembl"/>
        </authorList>
    </citation>
    <scope>IDENTIFICATION</scope>
</reference>
<evidence type="ECO:0000256" key="3">
    <source>
        <dbReference type="ARBA" id="ARBA00022525"/>
    </source>
</evidence>
<dbReference type="Pfam" id="PF01296">
    <property type="entry name" value="Galanin"/>
    <property type="match status" value="1"/>
</dbReference>
<keyword evidence="5" id="KW-0527">Neuropeptide</keyword>
<dbReference type="Proteomes" id="UP000694406">
    <property type="component" value="Unplaced"/>
</dbReference>
<dbReference type="PANTHER" id="PTHR16839:SF1">
    <property type="entry name" value="GALANIN PEPTIDES"/>
    <property type="match status" value="1"/>
</dbReference>
<name>A0A8C5WRT0_LATLA</name>
<dbReference type="GO" id="GO:0007218">
    <property type="term" value="P:neuropeptide signaling pathway"/>
    <property type="evidence" value="ECO:0007669"/>
    <property type="project" value="UniProtKB-KW"/>
</dbReference>
<keyword evidence="4" id="KW-0372">Hormone</keyword>
<sequence>MQRHPGLLLVGLIFCAALSETFGLVLSAKEKRGWTMNSAGYLLGPLTAFPTWFNLFSTEYLEGTSLPLPYLNSLRANQFDLRAVFTSRPCQCIDLMHQCSLDILVPFHFIDRNNIMLENVFCCFQAHSFDEPFFCSCLVRVIYFTLPINI</sequence>
<protein>
    <recommendedName>
        <fullName evidence="7">Galanin domain-containing protein</fullName>
    </recommendedName>
</protein>
<comment type="subcellular location">
    <subcellularLocation>
        <location evidence="1">Secreted</location>
    </subcellularLocation>
</comment>
<dbReference type="Ensembl" id="ENSLLTT00000009360.1">
    <property type="protein sequence ID" value="ENSLLTP00000009021.1"/>
    <property type="gene ID" value="ENSLLTG00000006870.1"/>
</dbReference>
<evidence type="ECO:0000259" key="7">
    <source>
        <dbReference type="Pfam" id="PF01296"/>
    </source>
</evidence>
<dbReference type="GO" id="GO:0031763">
    <property type="term" value="F:galanin receptor binding"/>
    <property type="evidence" value="ECO:0007669"/>
    <property type="project" value="TreeGrafter"/>
</dbReference>
<dbReference type="AlphaFoldDB" id="A0A8C5WRT0"/>
<dbReference type="GO" id="GO:0005184">
    <property type="term" value="F:neuropeptide hormone activity"/>
    <property type="evidence" value="ECO:0007669"/>
    <property type="project" value="TreeGrafter"/>
</dbReference>
<evidence type="ECO:0000256" key="6">
    <source>
        <dbReference type="SAM" id="SignalP"/>
    </source>
</evidence>
<dbReference type="InterPro" id="IPR008175">
    <property type="entry name" value="Galanin_pre"/>
</dbReference>
<keyword evidence="6" id="KW-0732">Signal</keyword>
<accession>A0A8C5WRT0</accession>
<reference evidence="8" key="1">
    <citation type="submission" date="2025-08" db="UniProtKB">
        <authorList>
            <consortium name="Ensembl"/>
        </authorList>
    </citation>
    <scope>IDENTIFICATION</scope>
</reference>
<evidence type="ECO:0000256" key="2">
    <source>
        <dbReference type="ARBA" id="ARBA00006871"/>
    </source>
</evidence>
<keyword evidence="3" id="KW-0964">Secreted</keyword>